<dbReference type="RefSeq" id="WP_235313520.1">
    <property type="nucleotide sequence ID" value="NZ_JAKGAS010000008.1"/>
</dbReference>
<sequence>MSFADKLKNTLNTLCYLILLFTVTSCGQKKDPNNEQQEQANSVEPIVEIPVTNTAKAPPEISTPPAVIVAPQPILVPPVQISKAPSSGMAKTPVTGSSSKGKTNTSGNGGTNKANYPDNTDHDAIIEAILTGGSSVEELGTAAGGVSALEFYSVVVSGSKQLKLPGNKGLLNVWIGDEQFTPQPDIDMNYAGTQIAAVGQYALVEANAPDFEVSPVSSRCLLLHPSGVDAKFNLTATKAGNFVVSATVNLFNTDDCTGPAIPKTANTLEVSVEVNEAFIDNQRRKNFEDTFWTKALEFWGALLALIFGLSLFLVRKQLKKWFGYDKSDD</sequence>
<comment type="caution">
    <text evidence="3">The sequence shown here is derived from an EMBL/GenBank/DDBJ whole genome shotgun (WGS) entry which is preliminary data.</text>
</comment>
<feature type="transmembrane region" description="Helical" evidence="2">
    <location>
        <begin position="291"/>
        <end position="314"/>
    </location>
</feature>
<organism evidence="3 4">
    <name type="scientific">Paraglaciecola algarum</name>
    <dbReference type="NCBI Taxonomy" id="3050085"/>
    <lineage>
        <taxon>Bacteria</taxon>
        <taxon>Pseudomonadati</taxon>
        <taxon>Pseudomonadota</taxon>
        <taxon>Gammaproteobacteria</taxon>
        <taxon>Alteromonadales</taxon>
        <taxon>Alteromonadaceae</taxon>
        <taxon>Paraglaciecola</taxon>
    </lineage>
</organism>
<keyword evidence="2" id="KW-0812">Transmembrane</keyword>
<protein>
    <submittedName>
        <fullName evidence="3">Uncharacterized protein</fullName>
    </submittedName>
</protein>
<keyword evidence="2" id="KW-1133">Transmembrane helix</keyword>
<evidence type="ECO:0000256" key="1">
    <source>
        <dbReference type="SAM" id="MobiDB-lite"/>
    </source>
</evidence>
<evidence type="ECO:0000313" key="4">
    <source>
        <dbReference type="Proteomes" id="UP001521137"/>
    </source>
</evidence>
<evidence type="ECO:0000313" key="3">
    <source>
        <dbReference type="EMBL" id="MCF2949418.1"/>
    </source>
</evidence>
<feature type="compositionally biased region" description="Low complexity" evidence="1">
    <location>
        <begin position="95"/>
        <end position="106"/>
    </location>
</feature>
<name>A0ABS9DBN7_9ALTE</name>
<keyword evidence="4" id="KW-1185">Reference proteome</keyword>
<dbReference type="EMBL" id="JAKGAS010000008">
    <property type="protein sequence ID" value="MCF2949418.1"/>
    <property type="molecule type" value="Genomic_DNA"/>
</dbReference>
<reference evidence="3 4" key="1">
    <citation type="submission" date="2022-01" db="EMBL/GenBank/DDBJ databases">
        <title>Paraglaciecola sp. G1-23.</title>
        <authorList>
            <person name="Jin M.S."/>
            <person name="Han D.M."/>
            <person name="Kim H.M."/>
            <person name="Jeon C.O."/>
        </authorList>
    </citation>
    <scope>NUCLEOTIDE SEQUENCE [LARGE SCALE GENOMIC DNA]</scope>
    <source>
        <strain evidence="3 4">G1-23</strain>
    </source>
</reference>
<feature type="region of interest" description="Disordered" evidence="1">
    <location>
        <begin position="80"/>
        <end position="119"/>
    </location>
</feature>
<dbReference type="Proteomes" id="UP001521137">
    <property type="component" value="Unassembled WGS sequence"/>
</dbReference>
<proteinExistence type="predicted"/>
<evidence type="ECO:0000256" key="2">
    <source>
        <dbReference type="SAM" id="Phobius"/>
    </source>
</evidence>
<keyword evidence="2" id="KW-0472">Membrane</keyword>
<dbReference type="PROSITE" id="PS51257">
    <property type="entry name" value="PROKAR_LIPOPROTEIN"/>
    <property type="match status" value="1"/>
</dbReference>
<accession>A0ABS9DBN7</accession>
<gene>
    <name evidence="3" type="ORF">L0668_14960</name>
</gene>